<proteinExistence type="predicted"/>
<dbReference type="EMBL" id="QKWP01000011">
    <property type="protein sequence ID" value="RIB30495.1"/>
    <property type="molecule type" value="Genomic_DNA"/>
</dbReference>
<evidence type="ECO:0000313" key="2">
    <source>
        <dbReference type="EMBL" id="RIB30495.1"/>
    </source>
</evidence>
<feature type="region of interest" description="Disordered" evidence="1">
    <location>
        <begin position="20"/>
        <end position="47"/>
    </location>
</feature>
<feature type="region of interest" description="Disordered" evidence="1">
    <location>
        <begin position="81"/>
        <end position="126"/>
    </location>
</feature>
<feature type="compositionally biased region" description="Basic residues" evidence="1">
    <location>
        <begin position="33"/>
        <end position="47"/>
    </location>
</feature>
<accession>A0A397W714</accession>
<feature type="compositionally biased region" description="Polar residues" evidence="1">
    <location>
        <begin position="81"/>
        <end position="91"/>
    </location>
</feature>
<dbReference type="Proteomes" id="UP000266673">
    <property type="component" value="Unassembled WGS sequence"/>
</dbReference>
<sequence>MLKVNSKKRIRIDPKDLKQVQRSYEKGEGKRINNNKKKKKHKIMKQRKANEKIEELMNTLWGKKRIKVEMKIDRGIENNTQKYSIMPNNTGKLPMGDNDKGMANNNKEFQSGFDPNSNNSTKKMSH</sequence>
<reference evidence="2 3" key="1">
    <citation type="submission" date="2018-06" db="EMBL/GenBank/DDBJ databases">
        <title>Comparative genomics reveals the genomic features of Rhizophagus irregularis, R. cerebriforme, R. diaphanum and Gigaspora rosea, and their symbiotic lifestyle signature.</title>
        <authorList>
            <person name="Morin E."/>
            <person name="San Clemente H."/>
            <person name="Chen E.C.H."/>
            <person name="De La Providencia I."/>
            <person name="Hainaut M."/>
            <person name="Kuo A."/>
            <person name="Kohler A."/>
            <person name="Murat C."/>
            <person name="Tang N."/>
            <person name="Roy S."/>
            <person name="Loubradou J."/>
            <person name="Henrissat B."/>
            <person name="Grigoriev I.V."/>
            <person name="Corradi N."/>
            <person name="Roux C."/>
            <person name="Martin F.M."/>
        </authorList>
    </citation>
    <scope>NUCLEOTIDE SEQUENCE [LARGE SCALE GENOMIC DNA]</scope>
    <source>
        <strain evidence="2 3">DAOM 194757</strain>
    </source>
</reference>
<protein>
    <submittedName>
        <fullName evidence="2">Uncharacterized protein</fullName>
    </submittedName>
</protein>
<feature type="compositionally biased region" description="Polar residues" evidence="1">
    <location>
        <begin position="103"/>
        <end position="126"/>
    </location>
</feature>
<feature type="compositionally biased region" description="Basic and acidic residues" evidence="1">
    <location>
        <begin position="20"/>
        <end position="31"/>
    </location>
</feature>
<gene>
    <name evidence="2" type="ORF">C2G38_2152425</name>
</gene>
<dbReference type="AlphaFoldDB" id="A0A397W714"/>
<evidence type="ECO:0000256" key="1">
    <source>
        <dbReference type="SAM" id="MobiDB-lite"/>
    </source>
</evidence>
<name>A0A397W714_9GLOM</name>
<evidence type="ECO:0000313" key="3">
    <source>
        <dbReference type="Proteomes" id="UP000266673"/>
    </source>
</evidence>
<comment type="caution">
    <text evidence="2">The sequence shown here is derived from an EMBL/GenBank/DDBJ whole genome shotgun (WGS) entry which is preliminary data.</text>
</comment>
<organism evidence="2 3">
    <name type="scientific">Gigaspora rosea</name>
    <dbReference type="NCBI Taxonomy" id="44941"/>
    <lineage>
        <taxon>Eukaryota</taxon>
        <taxon>Fungi</taxon>
        <taxon>Fungi incertae sedis</taxon>
        <taxon>Mucoromycota</taxon>
        <taxon>Glomeromycotina</taxon>
        <taxon>Glomeromycetes</taxon>
        <taxon>Diversisporales</taxon>
        <taxon>Gigasporaceae</taxon>
        <taxon>Gigaspora</taxon>
    </lineage>
</organism>
<keyword evidence="3" id="KW-1185">Reference proteome</keyword>